<dbReference type="InterPro" id="IPR036291">
    <property type="entry name" value="NAD(P)-bd_dom_sf"/>
</dbReference>
<dbReference type="PANTHER" id="PTHR44196">
    <property type="entry name" value="DEHYDROGENASE/REDUCTASE SDR FAMILY MEMBER 7B"/>
    <property type="match status" value="1"/>
</dbReference>
<dbReference type="EMBL" id="ML994629">
    <property type="protein sequence ID" value="KAF2186570.1"/>
    <property type="molecule type" value="Genomic_DNA"/>
</dbReference>
<dbReference type="Pfam" id="PF00106">
    <property type="entry name" value="adh_short"/>
    <property type="match status" value="1"/>
</dbReference>
<dbReference type="OrthoDB" id="37659at2759"/>
<keyword evidence="4" id="KW-1185">Reference proteome</keyword>
<comment type="similarity">
    <text evidence="1">Belongs to the short-chain dehydrogenases/reductases (SDR) family.</text>
</comment>
<dbReference type="GO" id="GO:0016491">
    <property type="term" value="F:oxidoreductase activity"/>
    <property type="evidence" value="ECO:0007669"/>
    <property type="project" value="UniProtKB-KW"/>
</dbReference>
<evidence type="ECO:0000313" key="4">
    <source>
        <dbReference type="Proteomes" id="UP000800200"/>
    </source>
</evidence>
<dbReference type="PRINTS" id="PR00081">
    <property type="entry name" value="GDHRDH"/>
</dbReference>
<dbReference type="GO" id="GO:0016020">
    <property type="term" value="C:membrane"/>
    <property type="evidence" value="ECO:0007669"/>
    <property type="project" value="TreeGrafter"/>
</dbReference>
<gene>
    <name evidence="3" type="ORF">K469DRAFT_749654</name>
</gene>
<dbReference type="PANTHER" id="PTHR44196:SF1">
    <property type="entry name" value="DEHYDROGENASE_REDUCTASE SDR FAMILY MEMBER 7B"/>
    <property type="match status" value="1"/>
</dbReference>
<dbReference type="Gene3D" id="3.40.50.720">
    <property type="entry name" value="NAD(P)-binding Rossmann-like Domain"/>
    <property type="match status" value="1"/>
</dbReference>
<name>A0A6A6E8T7_9PEZI</name>
<evidence type="ECO:0000313" key="3">
    <source>
        <dbReference type="EMBL" id="KAF2186570.1"/>
    </source>
</evidence>
<sequence>MASNMNTILIIGATSGLGEGFARRFHALGKKVIVTGRRQERLDTLAREMEGLETYQWDVSDLDNLSKHATICLKRYAEIDTVILMAGKMESFSFFEPTESKDDMITSEINTNLAAPIILSRTLVPFLANRAGEGKPSNLILVTSGLAHIPFGFYPVYCPTKAGLHSFAVILRQQLNHAPEIVKQNLSICELSPPYVDTALDVGFRDKVNAALGDHAPPPMPVEEYLDLAMKRLGERGEDGKMLKEATVPGFSEFGCASLER</sequence>
<organism evidence="3 4">
    <name type="scientific">Zopfia rhizophila CBS 207.26</name>
    <dbReference type="NCBI Taxonomy" id="1314779"/>
    <lineage>
        <taxon>Eukaryota</taxon>
        <taxon>Fungi</taxon>
        <taxon>Dikarya</taxon>
        <taxon>Ascomycota</taxon>
        <taxon>Pezizomycotina</taxon>
        <taxon>Dothideomycetes</taxon>
        <taxon>Dothideomycetes incertae sedis</taxon>
        <taxon>Zopfiaceae</taxon>
        <taxon>Zopfia</taxon>
    </lineage>
</organism>
<dbReference type="AlphaFoldDB" id="A0A6A6E8T7"/>
<proteinExistence type="inferred from homology"/>
<keyword evidence="2" id="KW-0560">Oxidoreductase</keyword>
<dbReference type="SUPFAM" id="SSF51735">
    <property type="entry name" value="NAD(P)-binding Rossmann-fold domains"/>
    <property type="match status" value="1"/>
</dbReference>
<dbReference type="InterPro" id="IPR002347">
    <property type="entry name" value="SDR_fam"/>
</dbReference>
<accession>A0A6A6E8T7</accession>
<protein>
    <submittedName>
        <fullName evidence="3">NAD(P)-binding protein</fullName>
    </submittedName>
</protein>
<reference evidence="3" key="1">
    <citation type="journal article" date="2020" name="Stud. Mycol.">
        <title>101 Dothideomycetes genomes: a test case for predicting lifestyles and emergence of pathogens.</title>
        <authorList>
            <person name="Haridas S."/>
            <person name="Albert R."/>
            <person name="Binder M."/>
            <person name="Bloem J."/>
            <person name="Labutti K."/>
            <person name="Salamov A."/>
            <person name="Andreopoulos B."/>
            <person name="Baker S."/>
            <person name="Barry K."/>
            <person name="Bills G."/>
            <person name="Bluhm B."/>
            <person name="Cannon C."/>
            <person name="Castanera R."/>
            <person name="Culley D."/>
            <person name="Daum C."/>
            <person name="Ezra D."/>
            <person name="Gonzalez J."/>
            <person name="Henrissat B."/>
            <person name="Kuo A."/>
            <person name="Liang C."/>
            <person name="Lipzen A."/>
            <person name="Lutzoni F."/>
            <person name="Magnuson J."/>
            <person name="Mondo S."/>
            <person name="Nolan M."/>
            <person name="Ohm R."/>
            <person name="Pangilinan J."/>
            <person name="Park H.-J."/>
            <person name="Ramirez L."/>
            <person name="Alfaro M."/>
            <person name="Sun H."/>
            <person name="Tritt A."/>
            <person name="Yoshinaga Y."/>
            <person name="Zwiers L.-H."/>
            <person name="Turgeon B."/>
            <person name="Goodwin S."/>
            <person name="Spatafora J."/>
            <person name="Crous P."/>
            <person name="Grigoriev I."/>
        </authorList>
    </citation>
    <scope>NUCLEOTIDE SEQUENCE</scope>
    <source>
        <strain evidence="3">CBS 207.26</strain>
    </source>
</reference>
<evidence type="ECO:0000256" key="2">
    <source>
        <dbReference type="ARBA" id="ARBA00023002"/>
    </source>
</evidence>
<evidence type="ECO:0000256" key="1">
    <source>
        <dbReference type="ARBA" id="ARBA00006484"/>
    </source>
</evidence>
<dbReference type="Proteomes" id="UP000800200">
    <property type="component" value="Unassembled WGS sequence"/>
</dbReference>